<evidence type="ECO:0000313" key="2">
    <source>
        <dbReference type="Proteomes" id="UP001290455"/>
    </source>
</evidence>
<dbReference type="Pfam" id="PF07070">
    <property type="entry name" value="Spo0M"/>
    <property type="match status" value="1"/>
</dbReference>
<dbReference type="RefSeq" id="WP_322447119.1">
    <property type="nucleotide sequence ID" value="NZ_JAXOFX010000009.1"/>
</dbReference>
<protein>
    <submittedName>
        <fullName evidence="1">Sporulation protein</fullName>
    </submittedName>
</protein>
<dbReference type="Proteomes" id="UP001290455">
    <property type="component" value="Unassembled WGS sequence"/>
</dbReference>
<accession>A0ABU5J0C5</accession>
<keyword evidence="2" id="KW-1185">Reference proteome</keyword>
<evidence type="ECO:0000313" key="1">
    <source>
        <dbReference type="EMBL" id="MDZ5472816.1"/>
    </source>
</evidence>
<organism evidence="1 2">
    <name type="scientific">Robertmurraya mangrovi</name>
    <dbReference type="NCBI Taxonomy" id="3098077"/>
    <lineage>
        <taxon>Bacteria</taxon>
        <taxon>Bacillati</taxon>
        <taxon>Bacillota</taxon>
        <taxon>Bacilli</taxon>
        <taxon>Bacillales</taxon>
        <taxon>Bacillaceae</taxon>
        <taxon>Robertmurraya</taxon>
    </lineage>
</organism>
<comment type="caution">
    <text evidence="1">The sequence shown here is derived from an EMBL/GenBank/DDBJ whole genome shotgun (WGS) entry which is preliminary data.</text>
</comment>
<dbReference type="InterPro" id="IPR009776">
    <property type="entry name" value="Spore_0_M"/>
</dbReference>
<dbReference type="PANTHER" id="PTHR40053">
    <property type="entry name" value="SPORULATION-CONTROL PROTEIN SPO0M"/>
    <property type="match status" value="1"/>
</dbReference>
<gene>
    <name evidence="1" type="ORF">SM124_13870</name>
</gene>
<name>A0ABU5J0C5_9BACI</name>
<proteinExistence type="predicted"/>
<dbReference type="PANTHER" id="PTHR40053:SF1">
    <property type="entry name" value="SPORULATION-CONTROL PROTEIN SPO0M"/>
    <property type="match status" value="1"/>
</dbReference>
<sequence length="129" mass="14661">MLLRKYMSLLGIGSAKIDLILPKEKYKLGEQINGYFLLKGGTIEQQLKRIDCDLICIDKQGESEKVIDSVTILTSKCIESEETNQMPFTFTLPASIPFVTEDVSFRFTTRLTFNEGVKSIDQDFIEIVQ</sequence>
<reference evidence="1 2" key="1">
    <citation type="submission" date="2023-11" db="EMBL/GenBank/DDBJ databases">
        <title>Bacillus jintuensis, isolated from a mudflat on the Beibu Gulf coast.</title>
        <authorList>
            <person name="Li M."/>
        </authorList>
    </citation>
    <scope>NUCLEOTIDE SEQUENCE [LARGE SCALE GENOMIC DNA]</scope>
    <source>
        <strain evidence="1 2">31A1R</strain>
    </source>
</reference>
<dbReference type="EMBL" id="JAXOFX010000009">
    <property type="protein sequence ID" value="MDZ5472816.1"/>
    <property type="molecule type" value="Genomic_DNA"/>
</dbReference>